<dbReference type="SMART" id="SM00549">
    <property type="entry name" value="TAFH"/>
    <property type="match status" value="1"/>
</dbReference>
<dbReference type="PROSITE" id="PS51119">
    <property type="entry name" value="TAFH"/>
    <property type="match status" value="1"/>
</dbReference>
<evidence type="ECO:0000256" key="12">
    <source>
        <dbReference type="ARBA" id="ARBA00023136"/>
    </source>
</evidence>
<evidence type="ECO:0000256" key="4">
    <source>
        <dbReference type="ARBA" id="ARBA00022448"/>
    </source>
</evidence>
<dbReference type="InterPro" id="IPR009072">
    <property type="entry name" value="Histone-fold"/>
</dbReference>
<feature type="domain" description="TAFH" evidence="21">
    <location>
        <begin position="344"/>
        <end position="444"/>
    </location>
</feature>
<keyword evidence="14" id="KW-0739">Sodium transport</keyword>
<keyword evidence="23" id="KW-1185">Reference proteome</keyword>
<evidence type="ECO:0000256" key="10">
    <source>
        <dbReference type="ARBA" id="ARBA00023053"/>
    </source>
</evidence>
<evidence type="ECO:0000256" key="13">
    <source>
        <dbReference type="ARBA" id="ARBA00023163"/>
    </source>
</evidence>
<keyword evidence="5" id="KW-0050">Antiport</keyword>
<dbReference type="Proteomes" id="UP001249851">
    <property type="component" value="Unassembled WGS sequence"/>
</dbReference>
<comment type="similarity">
    <text evidence="3">Belongs to the TAF4 family.</text>
</comment>
<dbReference type="GO" id="GO:0006366">
    <property type="term" value="P:transcription by RNA polymerase II"/>
    <property type="evidence" value="ECO:0007669"/>
    <property type="project" value="UniProtKB-ARBA"/>
</dbReference>
<feature type="transmembrane region" description="Helical" evidence="20">
    <location>
        <begin position="1208"/>
        <end position="1227"/>
    </location>
</feature>
<feature type="transmembrane region" description="Helical" evidence="20">
    <location>
        <begin position="1091"/>
        <end position="1113"/>
    </location>
</feature>
<evidence type="ECO:0000256" key="5">
    <source>
        <dbReference type="ARBA" id="ARBA00022449"/>
    </source>
</evidence>
<evidence type="ECO:0000256" key="1">
    <source>
        <dbReference type="ARBA" id="ARBA00004123"/>
    </source>
</evidence>
<evidence type="ECO:0000256" key="8">
    <source>
        <dbReference type="ARBA" id="ARBA00023015"/>
    </source>
</evidence>
<feature type="region of interest" description="Disordered" evidence="19">
    <location>
        <begin position="796"/>
        <end position="815"/>
    </location>
</feature>
<feature type="compositionally biased region" description="Low complexity" evidence="19">
    <location>
        <begin position="943"/>
        <end position="952"/>
    </location>
</feature>
<dbReference type="Gene3D" id="6.10.140.1330">
    <property type="match status" value="1"/>
</dbReference>
<dbReference type="Pfam" id="PF00999">
    <property type="entry name" value="Na_H_Exchanger"/>
    <property type="match status" value="2"/>
</dbReference>
<feature type="compositionally biased region" description="Low complexity" evidence="19">
    <location>
        <begin position="966"/>
        <end position="980"/>
    </location>
</feature>
<feature type="compositionally biased region" description="Polar residues" evidence="19">
    <location>
        <begin position="429"/>
        <end position="442"/>
    </location>
</feature>
<feature type="transmembrane region" description="Helical" evidence="20">
    <location>
        <begin position="1248"/>
        <end position="1266"/>
    </location>
</feature>
<comment type="caution">
    <text evidence="22">The sequence shown here is derived from an EMBL/GenBank/DDBJ whole genome shotgun (WGS) entry which is preliminary data.</text>
</comment>
<feature type="transmembrane region" description="Helical" evidence="20">
    <location>
        <begin position="997"/>
        <end position="1016"/>
    </location>
</feature>
<dbReference type="GO" id="GO:0006352">
    <property type="term" value="P:DNA-templated transcription initiation"/>
    <property type="evidence" value="ECO:0007669"/>
    <property type="project" value="InterPro"/>
</dbReference>
<keyword evidence="7 20" id="KW-1133">Transmembrane helix</keyword>
<dbReference type="InterPro" id="IPR007900">
    <property type="entry name" value="TAF4_C"/>
</dbReference>
<dbReference type="GO" id="GO:0005669">
    <property type="term" value="C:transcription factor TFIID complex"/>
    <property type="evidence" value="ECO:0007669"/>
    <property type="project" value="InterPro"/>
</dbReference>
<evidence type="ECO:0000256" key="9">
    <source>
        <dbReference type="ARBA" id="ARBA00023034"/>
    </source>
</evidence>
<feature type="region of interest" description="Disordered" evidence="19">
    <location>
        <begin position="925"/>
        <end position="980"/>
    </location>
</feature>
<protein>
    <recommendedName>
        <fullName evidence="16">Sodium/hydrogen exchanger 8</fullName>
    </recommendedName>
    <alternativeName>
        <fullName evidence="17">Na(+)/H(+) exchanger 8</fullName>
    </alternativeName>
    <alternativeName>
        <fullName evidence="18">Solute carrier family 9 member 8</fullName>
    </alternativeName>
</protein>
<proteinExistence type="inferred from homology"/>
<evidence type="ECO:0000256" key="20">
    <source>
        <dbReference type="SAM" id="Phobius"/>
    </source>
</evidence>
<dbReference type="Pfam" id="PF07531">
    <property type="entry name" value="TAFH"/>
    <property type="match status" value="1"/>
</dbReference>
<keyword evidence="9" id="KW-0333">Golgi apparatus</keyword>
<evidence type="ECO:0000256" key="2">
    <source>
        <dbReference type="ARBA" id="ARBA00004653"/>
    </source>
</evidence>
<dbReference type="PRINTS" id="PR01084">
    <property type="entry name" value="NAHEXCHNGR"/>
</dbReference>
<feature type="transmembrane region" description="Helical" evidence="20">
    <location>
        <begin position="1061"/>
        <end position="1079"/>
    </location>
</feature>
<feature type="region of interest" description="Disordered" evidence="19">
    <location>
        <begin position="836"/>
        <end position="878"/>
    </location>
</feature>
<keyword evidence="10" id="KW-0915">Sodium</keyword>
<dbReference type="InterPro" id="IPR018422">
    <property type="entry name" value="Cation/H_exchanger_CPA1"/>
</dbReference>
<name>A0AAD9UV02_ACRCE</name>
<dbReference type="EMBL" id="JARQWQ010000103">
    <property type="protein sequence ID" value="KAK2550981.1"/>
    <property type="molecule type" value="Genomic_DNA"/>
</dbReference>
<evidence type="ECO:0000256" key="17">
    <source>
        <dbReference type="ARBA" id="ARBA00042291"/>
    </source>
</evidence>
<feature type="compositionally biased region" description="Basic and acidic residues" evidence="19">
    <location>
        <begin position="800"/>
        <end position="815"/>
    </location>
</feature>
<reference evidence="22" key="1">
    <citation type="journal article" date="2023" name="G3 (Bethesda)">
        <title>Whole genome assembly and annotation of the endangered Caribbean coral Acropora cervicornis.</title>
        <authorList>
            <person name="Selwyn J.D."/>
            <person name="Vollmer S.V."/>
        </authorList>
    </citation>
    <scope>NUCLEOTIDE SEQUENCE</scope>
    <source>
        <strain evidence="22">K2</strain>
    </source>
</reference>
<feature type="transmembrane region" description="Helical" evidence="20">
    <location>
        <begin position="1128"/>
        <end position="1146"/>
    </location>
</feature>
<dbReference type="FunFam" id="1.10.20.10:FF:000015">
    <property type="entry name" value="Transcription initiation factor TFIID subunit 4B"/>
    <property type="match status" value="1"/>
</dbReference>
<evidence type="ECO:0000256" key="14">
    <source>
        <dbReference type="ARBA" id="ARBA00023201"/>
    </source>
</evidence>
<dbReference type="SUPFAM" id="SSF158553">
    <property type="entry name" value="TAFH domain-like"/>
    <property type="match status" value="1"/>
</dbReference>
<gene>
    <name evidence="22" type="ORF">P5673_028197</name>
</gene>
<dbReference type="Pfam" id="PF05236">
    <property type="entry name" value="TAF4"/>
    <property type="match status" value="1"/>
</dbReference>
<dbReference type="GO" id="GO:0005886">
    <property type="term" value="C:plasma membrane"/>
    <property type="evidence" value="ECO:0007669"/>
    <property type="project" value="TreeGrafter"/>
</dbReference>
<dbReference type="GO" id="GO:0015385">
    <property type="term" value="F:sodium:proton antiporter activity"/>
    <property type="evidence" value="ECO:0007669"/>
    <property type="project" value="InterPro"/>
</dbReference>
<evidence type="ECO:0000313" key="23">
    <source>
        <dbReference type="Proteomes" id="UP001249851"/>
    </source>
</evidence>
<dbReference type="Gene3D" id="1.20.120.1110">
    <property type="entry name" value="TAFH/NHR1 domain"/>
    <property type="match status" value="1"/>
</dbReference>
<dbReference type="InterPro" id="IPR003894">
    <property type="entry name" value="TAFH_NHR1"/>
</dbReference>
<feature type="compositionally biased region" description="Low complexity" evidence="19">
    <location>
        <begin position="854"/>
        <end position="872"/>
    </location>
</feature>
<feature type="region of interest" description="Disordered" evidence="19">
    <location>
        <begin position="429"/>
        <end position="457"/>
    </location>
</feature>
<dbReference type="GO" id="GO:0051453">
    <property type="term" value="P:regulation of intracellular pH"/>
    <property type="evidence" value="ECO:0007669"/>
    <property type="project" value="TreeGrafter"/>
</dbReference>
<evidence type="ECO:0000256" key="19">
    <source>
        <dbReference type="SAM" id="MobiDB-lite"/>
    </source>
</evidence>
<evidence type="ECO:0000313" key="22">
    <source>
        <dbReference type="EMBL" id="KAK2550981.1"/>
    </source>
</evidence>
<dbReference type="GO" id="GO:0015386">
    <property type="term" value="F:potassium:proton antiporter activity"/>
    <property type="evidence" value="ECO:0007669"/>
    <property type="project" value="TreeGrafter"/>
</dbReference>
<keyword evidence="15" id="KW-0539">Nucleus</keyword>
<organism evidence="22 23">
    <name type="scientific">Acropora cervicornis</name>
    <name type="common">Staghorn coral</name>
    <dbReference type="NCBI Taxonomy" id="6130"/>
    <lineage>
        <taxon>Eukaryota</taxon>
        <taxon>Metazoa</taxon>
        <taxon>Cnidaria</taxon>
        <taxon>Anthozoa</taxon>
        <taxon>Hexacorallia</taxon>
        <taxon>Scleractinia</taxon>
        <taxon>Astrocoeniina</taxon>
        <taxon>Acroporidae</taxon>
        <taxon>Acropora</taxon>
    </lineage>
</organism>
<feature type="transmembrane region" description="Helical" evidence="20">
    <location>
        <begin position="1311"/>
        <end position="1332"/>
    </location>
</feature>
<keyword evidence="4" id="KW-0813">Transport</keyword>
<dbReference type="InterPro" id="IPR004709">
    <property type="entry name" value="NaH_exchanger"/>
</dbReference>
<evidence type="ECO:0000256" key="16">
    <source>
        <dbReference type="ARBA" id="ARBA00040570"/>
    </source>
</evidence>
<feature type="transmembrane region" description="Helical" evidence="20">
    <location>
        <begin position="1023"/>
        <end position="1041"/>
    </location>
</feature>
<evidence type="ECO:0000256" key="11">
    <source>
        <dbReference type="ARBA" id="ARBA00023065"/>
    </source>
</evidence>
<keyword evidence="13" id="KW-0804">Transcription</keyword>
<keyword evidence="6 20" id="KW-0812">Transmembrane</keyword>
<dbReference type="PANTHER" id="PTHR10110">
    <property type="entry name" value="SODIUM/HYDROGEN EXCHANGER"/>
    <property type="match status" value="1"/>
</dbReference>
<keyword evidence="8" id="KW-0805">Transcription regulation</keyword>
<dbReference type="InterPro" id="IPR006153">
    <property type="entry name" value="Cation/H_exchanger_TM"/>
</dbReference>
<feature type="transmembrane region" description="Helical" evidence="20">
    <location>
        <begin position="1272"/>
        <end position="1291"/>
    </location>
</feature>
<evidence type="ECO:0000256" key="6">
    <source>
        <dbReference type="ARBA" id="ARBA00022692"/>
    </source>
</evidence>
<dbReference type="GO" id="GO:0098719">
    <property type="term" value="P:sodium ion import across plasma membrane"/>
    <property type="evidence" value="ECO:0007669"/>
    <property type="project" value="TreeGrafter"/>
</dbReference>
<dbReference type="PANTHER" id="PTHR10110:SF191">
    <property type="entry name" value="SODIUM_HYDROGEN EXCHANGER 8"/>
    <property type="match status" value="1"/>
</dbReference>
<dbReference type="InterPro" id="IPR037249">
    <property type="entry name" value="TAFH/NHR1_dom_sf"/>
</dbReference>
<reference evidence="22" key="2">
    <citation type="journal article" date="2023" name="Science">
        <title>Genomic signatures of disease resistance in endangered staghorn corals.</title>
        <authorList>
            <person name="Vollmer S.V."/>
            <person name="Selwyn J.D."/>
            <person name="Despard B.A."/>
            <person name="Roesel C.L."/>
        </authorList>
    </citation>
    <scope>NUCLEOTIDE SEQUENCE</scope>
    <source>
        <strain evidence="22">K2</strain>
    </source>
</reference>
<feature type="transmembrane region" description="Helical" evidence="20">
    <location>
        <begin position="1338"/>
        <end position="1363"/>
    </location>
</feature>
<accession>A0AAD9UV02</accession>
<dbReference type="GO" id="GO:0000139">
    <property type="term" value="C:Golgi membrane"/>
    <property type="evidence" value="ECO:0007669"/>
    <property type="project" value="UniProtKB-SubCell"/>
</dbReference>
<dbReference type="SUPFAM" id="SSF47113">
    <property type="entry name" value="Histone-fold"/>
    <property type="match status" value="1"/>
</dbReference>
<dbReference type="CDD" id="cd08045">
    <property type="entry name" value="HFD_TAF4"/>
    <property type="match status" value="1"/>
</dbReference>
<feature type="transmembrane region" description="Helical" evidence="20">
    <location>
        <begin position="1158"/>
        <end position="1179"/>
    </location>
</feature>
<feature type="region of interest" description="Disordered" evidence="19">
    <location>
        <begin position="30"/>
        <end position="82"/>
    </location>
</feature>
<dbReference type="Gene3D" id="1.10.20.10">
    <property type="entry name" value="Histone, subunit A"/>
    <property type="match status" value="1"/>
</dbReference>
<evidence type="ECO:0000256" key="18">
    <source>
        <dbReference type="ARBA" id="ARBA00042692"/>
    </source>
</evidence>
<keyword evidence="11" id="KW-0406">Ion transport</keyword>
<evidence type="ECO:0000259" key="21">
    <source>
        <dbReference type="PROSITE" id="PS51119"/>
    </source>
</evidence>
<keyword evidence="12 20" id="KW-0472">Membrane</keyword>
<comment type="subcellular location">
    <subcellularLocation>
        <location evidence="2">Golgi apparatus membrane</location>
        <topology evidence="2">Multi-pass membrane protein</topology>
    </subcellularLocation>
    <subcellularLocation>
        <location evidence="1">Nucleus</location>
    </subcellularLocation>
</comment>
<sequence>MASSFLDDLFGKEVDEKEVSAMVGSLESQLASTAIPRSHHNEVKPSVVTSKASPKLSKTPNQASPIQNQSSTGVRPGIPSSPVLSAGGNAAITTVINIAPRPTVTTAVPLAPRPATMAVLAPNSGFAGAPRYVTTMINADMVNRGINLISPQQIALAPRVVAGNVNVPGNPQNIAGPRIIQQIQPRVTNMSIRPVSPQVVLQQAAAATSSPIQQDKKVNILQTPIRPVPASVSVSPNVPIRTTLTPIRPQISTIPQGTITYRIPVNQVAVATPNTQITSTEATVTKNSNTSNVSMRVTPPGTVAPSLQGVNNVSVAGAQSKTPQPSSTPLTVPHSQPQVNAAQLEHVKEQALKLKNFFSNLIRLASDQKSPDVGKTVKELVQGVMEGKLTEEQFATTLQATLNSPPQPNLVGFLKKTLPLLRAQTRLPQSNTPHKQLIQQKPGTPAPAISQPGQKPNSQVQKIHIVSQQGQQMLKQVIFTHAQQQQLNAQRVLLRTPTGTVPVSREITSSQNVVMLQSTPGRMGTKMVVAPVRTQAATAAASAAAADKLKPKGFTGISSYLLFPVNVGVNLQKFWSFKNLILEVLEVTNKITALNRLLLWSPYLQFSRSVDPEQSLEQANFKYGDQSSDLSKAEIHKDQQSTQQQLWQLGISDDSGDDDINDVTSMAGVNLMEESQRILAINSELLSTQTRSCKDEPFLNTSPLQKKLEALAHKNGLSEVSQEVLSLVSHAAEQRLRNILEKISTLSLHRLEVYRDDPMYEVGLDIRSQLRVFEQIDEVERKKRDARERDILMRAARSRARQEDPEQARLKEKAKQLQQEEEELIRKRAANSTALAAIGPRKKRKLDDALEGGSSSTNTASSSNSSTSSSTSLQGNQKDLRQQLTIQVTEVFIEMTYSKLSPDDFTPFSLKRSSSQVWKQDMKDLGNGLPWSRSTEPADNLPNSSSSGGNSNDTDLQLDPNATASPLPVLTTKTPPTTIQPAEEIPEPPEVEQHSSMTIFFILLVVALCILLIHFLLKTKFHYLPESVAIVFLGALVGLIIKALSHFDLGDWRKEEHFNPTAFFLILLPPIIFDSGYSLHKGNFFANIGSILVFAVFGTAVSAIVIGGGIYLLGKGGVAFQLDLRESFAFGSLISAVDPVATLAIFHALDVDPTLNMLVFGESILNDAVSIVMTNVYLLKHVDLRTTPSLELGTMLIFSYAPYGLAEGLKLSGIMAILFCGIVMSHYTHFNLSPMTQITVQQIFRTTAFMAETCVFAYLGMAIFSFRHQFRPAFVIWTIILCLFGRAVNIFPLSSIVNQFRDTRIARKTQFIMWFSGLRGAVAFALVLHLQLDDEKRHVLVTSTLIIIMFTILCLGGSTLPLLKLLKAEQGMKKGLTLSKTQTEGKAVDADQLTDDEWRISSRKALKGFTRLDAKYFIPFFTRKFTRQEVRSAHAEMQRLTSQLYGEVHSDVASEDDAESKL</sequence>
<dbReference type="GO" id="GO:0046982">
    <property type="term" value="F:protein heterodimerization activity"/>
    <property type="evidence" value="ECO:0007669"/>
    <property type="project" value="InterPro"/>
</dbReference>
<feature type="compositionally biased region" description="Polar residues" evidence="19">
    <location>
        <begin position="47"/>
        <end position="73"/>
    </location>
</feature>
<evidence type="ECO:0000256" key="15">
    <source>
        <dbReference type="ARBA" id="ARBA00023242"/>
    </source>
</evidence>
<evidence type="ECO:0000256" key="7">
    <source>
        <dbReference type="ARBA" id="ARBA00022989"/>
    </source>
</evidence>
<evidence type="ECO:0000256" key="3">
    <source>
        <dbReference type="ARBA" id="ARBA00006178"/>
    </source>
</evidence>